<comment type="subcellular location">
    <subcellularLocation>
        <location evidence="2">Mitochondrion</location>
    </subcellularLocation>
</comment>
<dbReference type="PROSITE" id="PS00166">
    <property type="entry name" value="ENOYL_COA_HYDRATASE"/>
    <property type="match status" value="1"/>
</dbReference>
<dbReference type="PANTHER" id="PTHR43176">
    <property type="entry name" value="3-HYDROXYISOBUTYRYL-COA HYDROLASE-RELATED"/>
    <property type="match status" value="1"/>
</dbReference>
<gene>
    <name evidence="9" type="ORF">TD95_004881</name>
</gene>
<dbReference type="FunFam" id="3.90.226.10:FF:000026">
    <property type="entry name" value="3-hydroxyisobutyryl-CoA hydrolase, mitochondrial"/>
    <property type="match status" value="1"/>
</dbReference>
<dbReference type="InterPro" id="IPR018376">
    <property type="entry name" value="Enoyl-CoA_hyd/isom_CS"/>
</dbReference>
<keyword evidence="10" id="KW-1185">Reference proteome</keyword>
<proteinExistence type="predicted"/>
<dbReference type="GO" id="GO:0005739">
    <property type="term" value="C:mitochondrion"/>
    <property type="evidence" value="ECO:0007669"/>
    <property type="project" value="UniProtKB-SubCell"/>
</dbReference>
<dbReference type="Gene3D" id="3.90.226.10">
    <property type="entry name" value="2-enoyl-CoA Hydratase, Chain A, domain 1"/>
    <property type="match status" value="1"/>
</dbReference>
<reference evidence="9 10" key="1">
    <citation type="submission" date="2015-03" db="EMBL/GenBank/DDBJ databases">
        <authorList>
            <person name="Radwan O."/>
            <person name="Al-Naeli F.A."/>
            <person name="Rendon G.A."/>
            <person name="Fields C."/>
        </authorList>
    </citation>
    <scope>NUCLEOTIDE SEQUENCE [LARGE SCALE GENOMIC DNA]</scope>
    <source>
        <strain evidence="9">CR-DP1</strain>
    </source>
</reference>
<keyword evidence="5" id="KW-0496">Mitochondrion</keyword>
<evidence type="ECO:0000256" key="5">
    <source>
        <dbReference type="ARBA" id="ARBA00023128"/>
    </source>
</evidence>
<evidence type="ECO:0000256" key="3">
    <source>
        <dbReference type="ARBA" id="ARBA00011915"/>
    </source>
</evidence>
<protein>
    <recommendedName>
        <fullName evidence="3">3-hydroxyisobutyryl-CoA hydrolase</fullName>
        <ecNumber evidence="3">3.1.2.4</ecNumber>
    </recommendedName>
    <alternativeName>
        <fullName evidence="6">3-hydroxyisobutyryl-coenzyme A hydrolase</fullName>
    </alternativeName>
</protein>
<accession>A0A0F4Z7T9</accession>
<feature type="compositionally biased region" description="Low complexity" evidence="7">
    <location>
        <begin position="466"/>
        <end position="485"/>
    </location>
</feature>
<evidence type="ECO:0000256" key="4">
    <source>
        <dbReference type="ARBA" id="ARBA00022801"/>
    </source>
</evidence>
<organism evidence="9 10">
    <name type="scientific">Thielaviopsis punctulata</name>
    <dbReference type="NCBI Taxonomy" id="72032"/>
    <lineage>
        <taxon>Eukaryota</taxon>
        <taxon>Fungi</taxon>
        <taxon>Dikarya</taxon>
        <taxon>Ascomycota</taxon>
        <taxon>Pezizomycotina</taxon>
        <taxon>Sordariomycetes</taxon>
        <taxon>Hypocreomycetidae</taxon>
        <taxon>Microascales</taxon>
        <taxon>Ceratocystidaceae</taxon>
        <taxon>Thielaviopsis</taxon>
    </lineage>
</organism>
<evidence type="ECO:0000313" key="10">
    <source>
        <dbReference type="Proteomes" id="UP000033483"/>
    </source>
</evidence>
<evidence type="ECO:0000259" key="8">
    <source>
        <dbReference type="Pfam" id="PF16113"/>
    </source>
</evidence>
<dbReference type="SUPFAM" id="SSF52096">
    <property type="entry name" value="ClpP/crotonase"/>
    <property type="match status" value="1"/>
</dbReference>
<dbReference type="AlphaFoldDB" id="A0A0F4Z7T9"/>
<dbReference type="OrthoDB" id="1737613at2759"/>
<evidence type="ECO:0000256" key="2">
    <source>
        <dbReference type="ARBA" id="ARBA00004173"/>
    </source>
</evidence>
<feature type="domain" description="Enoyl-CoA hydratase/isomerase" evidence="8">
    <location>
        <begin position="22"/>
        <end position="360"/>
    </location>
</feature>
<dbReference type="EMBL" id="LAEV01002288">
    <property type="protein sequence ID" value="KKA26136.1"/>
    <property type="molecule type" value="Genomic_DNA"/>
</dbReference>
<dbReference type="InterPro" id="IPR045004">
    <property type="entry name" value="ECH_dom"/>
</dbReference>
<evidence type="ECO:0000256" key="7">
    <source>
        <dbReference type="SAM" id="MobiDB-lite"/>
    </source>
</evidence>
<feature type="region of interest" description="Disordered" evidence="7">
    <location>
        <begin position="465"/>
        <end position="492"/>
    </location>
</feature>
<evidence type="ECO:0000313" key="9">
    <source>
        <dbReference type="EMBL" id="KKA26136.1"/>
    </source>
</evidence>
<dbReference type="CDD" id="cd06558">
    <property type="entry name" value="crotonase-like"/>
    <property type="match status" value="1"/>
</dbReference>
<sequence length="492" mass="53951">MFGQRRWDEDEDVVFNSIYGLRTIELNRPSKLNSLNASMARKILPRLVEWEKSDMANVVVIKGAGRAFCAGGDVTQLATDIKTLLDPPGEGVKRASIFFAREYQLDHYIATYQKPMVAFMDGVTMGGGVGLSVHSPLRIATERTLFAMPETKIGLFPDVGASFFLPRLNGAIGTYLALTSESLAGANVYYAGLATHYMDSTLLGALEARLAELRFKDYDSLSTRLDSISRTIDEFATGLPHEDPAMTGELRAAIDRCFSKNSVADILRALEAETGATQAWAQSTLESLHQRSPTSVYVTLRQMRISKDWTIAEAFQREHAMATKFMNGHDFVEGVDALLISKDRAAHWQPESLEELAAAEGDVTAEYFMTPENKLPLLVQRDYAEYPHAKLGMPTEKEVRELVETTDLAPAGVVDALVKSRNKRQGVKAVVSEIVERCVQADEHGRAKWVQAVVIPEVVEAKAETPAEAAVQAEAPAEAPAAEAEATEKPTA</sequence>
<evidence type="ECO:0000256" key="6">
    <source>
        <dbReference type="ARBA" id="ARBA00031181"/>
    </source>
</evidence>
<dbReference type="InterPro" id="IPR032259">
    <property type="entry name" value="HIBYL-CoA-H"/>
</dbReference>
<dbReference type="GO" id="GO:0006574">
    <property type="term" value="P:L-valine catabolic process"/>
    <property type="evidence" value="ECO:0007669"/>
    <property type="project" value="TreeGrafter"/>
</dbReference>
<dbReference type="PANTHER" id="PTHR43176:SF3">
    <property type="entry name" value="3-HYDROXYISOBUTYRYL-COA HYDROLASE, MITOCHONDRIAL"/>
    <property type="match status" value="1"/>
</dbReference>
<comment type="catalytic activity">
    <reaction evidence="1">
        <text>3-hydroxy-2-methylpropanoyl-CoA + H2O = 3-hydroxy-2-methylpropanoate + CoA + H(+)</text>
        <dbReference type="Rhea" id="RHEA:20888"/>
        <dbReference type="ChEBI" id="CHEBI:11805"/>
        <dbReference type="ChEBI" id="CHEBI:15377"/>
        <dbReference type="ChEBI" id="CHEBI:15378"/>
        <dbReference type="ChEBI" id="CHEBI:57287"/>
        <dbReference type="ChEBI" id="CHEBI:57340"/>
        <dbReference type="EC" id="3.1.2.4"/>
    </reaction>
</comment>
<evidence type="ECO:0000256" key="1">
    <source>
        <dbReference type="ARBA" id="ARBA00001709"/>
    </source>
</evidence>
<dbReference type="Pfam" id="PF16113">
    <property type="entry name" value="ECH_2"/>
    <property type="match status" value="1"/>
</dbReference>
<name>A0A0F4Z7T9_9PEZI</name>
<dbReference type="NCBIfam" id="NF004127">
    <property type="entry name" value="PRK05617.1"/>
    <property type="match status" value="1"/>
</dbReference>
<keyword evidence="4" id="KW-0378">Hydrolase</keyword>
<comment type="caution">
    <text evidence="9">The sequence shown here is derived from an EMBL/GenBank/DDBJ whole genome shotgun (WGS) entry which is preliminary data.</text>
</comment>
<dbReference type="EC" id="3.1.2.4" evidence="3"/>
<dbReference type="GO" id="GO:0003860">
    <property type="term" value="F:3-hydroxyisobutyryl-CoA hydrolase activity"/>
    <property type="evidence" value="ECO:0007669"/>
    <property type="project" value="UniProtKB-EC"/>
</dbReference>
<dbReference type="Proteomes" id="UP000033483">
    <property type="component" value="Unassembled WGS sequence"/>
</dbReference>
<dbReference type="InterPro" id="IPR029045">
    <property type="entry name" value="ClpP/crotonase-like_dom_sf"/>
</dbReference>